<dbReference type="Proteomes" id="UP000774947">
    <property type="component" value="Unassembled WGS sequence"/>
</dbReference>
<sequence length="83" mass="8468">MIEVDVGLLSLILIIVGILAGICNAVAGLASLVAYPSLLALGLPPIMANVTNTVALIFSGVGATISSQKELRGAHKELLTFLP</sequence>
<keyword evidence="3 5" id="KW-1133">Transmembrane helix</keyword>
<name>A0A921B2C3_9LACO</name>
<keyword evidence="2 5" id="KW-0812">Transmembrane</keyword>
<comment type="subcellular location">
    <subcellularLocation>
        <location evidence="5">Cell membrane</location>
        <topology evidence="5">Multi-pass membrane protein</topology>
    </subcellularLocation>
    <subcellularLocation>
        <location evidence="1">Membrane</location>
        <topology evidence="1">Multi-pass membrane protein</topology>
    </subcellularLocation>
</comment>
<evidence type="ECO:0000256" key="4">
    <source>
        <dbReference type="ARBA" id="ARBA00023136"/>
    </source>
</evidence>
<dbReference type="Pfam" id="PF01925">
    <property type="entry name" value="TauE"/>
    <property type="match status" value="1"/>
</dbReference>
<evidence type="ECO:0000256" key="3">
    <source>
        <dbReference type="ARBA" id="ARBA00022989"/>
    </source>
</evidence>
<keyword evidence="4 5" id="KW-0472">Membrane</keyword>
<keyword evidence="5" id="KW-1003">Cell membrane</keyword>
<evidence type="ECO:0000313" key="7">
    <source>
        <dbReference type="Proteomes" id="UP000774947"/>
    </source>
</evidence>
<dbReference type="EMBL" id="DYXY01000012">
    <property type="protein sequence ID" value="HJE14539.1"/>
    <property type="molecule type" value="Genomic_DNA"/>
</dbReference>
<feature type="non-terminal residue" evidence="6">
    <location>
        <position position="83"/>
    </location>
</feature>
<evidence type="ECO:0000256" key="5">
    <source>
        <dbReference type="RuleBase" id="RU363041"/>
    </source>
</evidence>
<comment type="similarity">
    <text evidence="5">Belongs to the 4-toluene sulfonate uptake permease (TSUP) (TC 2.A.102) family.</text>
</comment>
<dbReference type="GO" id="GO:0005886">
    <property type="term" value="C:plasma membrane"/>
    <property type="evidence" value="ECO:0007669"/>
    <property type="project" value="UniProtKB-SubCell"/>
</dbReference>
<feature type="transmembrane region" description="Helical" evidence="5">
    <location>
        <begin position="7"/>
        <end position="34"/>
    </location>
</feature>
<gene>
    <name evidence="6" type="ORF">K8W17_00475</name>
</gene>
<reference evidence="6" key="1">
    <citation type="journal article" date="2021" name="PeerJ">
        <title>Extensive microbial diversity within the chicken gut microbiome revealed by metagenomics and culture.</title>
        <authorList>
            <person name="Gilroy R."/>
            <person name="Ravi A."/>
            <person name="Getino M."/>
            <person name="Pursley I."/>
            <person name="Horton D.L."/>
            <person name="Alikhan N.F."/>
            <person name="Baker D."/>
            <person name="Gharbi K."/>
            <person name="Hall N."/>
            <person name="Watson M."/>
            <person name="Adriaenssens E.M."/>
            <person name="Foster-Nyarko E."/>
            <person name="Jarju S."/>
            <person name="Secka A."/>
            <person name="Antonio M."/>
            <person name="Oren A."/>
            <person name="Chaudhuri R.R."/>
            <person name="La Ragione R."/>
            <person name="Hildebrand F."/>
            <person name="Pallen M.J."/>
        </authorList>
    </citation>
    <scope>NUCLEOTIDE SEQUENCE</scope>
    <source>
        <strain evidence="6">CHK173-2119</strain>
    </source>
</reference>
<protein>
    <recommendedName>
        <fullName evidence="5">Probable membrane transporter protein</fullName>
    </recommendedName>
</protein>
<dbReference type="InterPro" id="IPR002781">
    <property type="entry name" value="TM_pro_TauE-like"/>
</dbReference>
<reference evidence="6" key="2">
    <citation type="submission" date="2021-09" db="EMBL/GenBank/DDBJ databases">
        <authorList>
            <person name="Gilroy R."/>
        </authorList>
    </citation>
    <scope>NUCLEOTIDE SEQUENCE</scope>
    <source>
        <strain evidence="6">CHK173-2119</strain>
    </source>
</reference>
<proteinExistence type="inferred from homology"/>
<evidence type="ECO:0000256" key="1">
    <source>
        <dbReference type="ARBA" id="ARBA00004141"/>
    </source>
</evidence>
<accession>A0A921B2C3</accession>
<organism evidence="6 7">
    <name type="scientific">Lapidilactobacillus dextrinicus</name>
    <dbReference type="NCBI Taxonomy" id="51664"/>
    <lineage>
        <taxon>Bacteria</taxon>
        <taxon>Bacillati</taxon>
        <taxon>Bacillota</taxon>
        <taxon>Bacilli</taxon>
        <taxon>Lactobacillales</taxon>
        <taxon>Lactobacillaceae</taxon>
        <taxon>Lapidilactobacillus</taxon>
    </lineage>
</organism>
<evidence type="ECO:0000256" key="2">
    <source>
        <dbReference type="ARBA" id="ARBA00022692"/>
    </source>
</evidence>
<evidence type="ECO:0000313" key="6">
    <source>
        <dbReference type="EMBL" id="HJE14539.1"/>
    </source>
</evidence>
<dbReference type="AlphaFoldDB" id="A0A921B2C3"/>
<comment type="caution">
    <text evidence="6">The sequence shown here is derived from an EMBL/GenBank/DDBJ whole genome shotgun (WGS) entry which is preliminary data.</text>
</comment>
<feature type="transmembrane region" description="Helical" evidence="5">
    <location>
        <begin position="46"/>
        <end position="66"/>
    </location>
</feature>